<reference evidence="1 2" key="1">
    <citation type="submission" date="2020-08" db="EMBL/GenBank/DDBJ databases">
        <title>Sequencing the genomes of 1000 actinobacteria strains.</title>
        <authorList>
            <person name="Klenk H.-P."/>
        </authorList>
    </citation>
    <scope>NUCLEOTIDE SEQUENCE [LARGE SCALE GENOMIC DNA]</scope>
    <source>
        <strain evidence="1 2">DSM 45507</strain>
    </source>
</reference>
<name>A0A7W9GHA3_9ACTN</name>
<organism evidence="1 2">
    <name type="scientific">Nonomuraea jabiensis</name>
    <dbReference type="NCBI Taxonomy" id="882448"/>
    <lineage>
        <taxon>Bacteria</taxon>
        <taxon>Bacillati</taxon>
        <taxon>Actinomycetota</taxon>
        <taxon>Actinomycetes</taxon>
        <taxon>Streptosporangiales</taxon>
        <taxon>Streptosporangiaceae</taxon>
        <taxon>Nonomuraea</taxon>
    </lineage>
</organism>
<proteinExistence type="predicted"/>
<comment type="caution">
    <text evidence="1">The sequence shown here is derived from an EMBL/GenBank/DDBJ whole genome shotgun (WGS) entry which is preliminary data.</text>
</comment>
<evidence type="ECO:0000313" key="2">
    <source>
        <dbReference type="Proteomes" id="UP000579153"/>
    </source>
</evidence>
<accession>A0A7W9GHA3</accession>
<dbReference type="AlphaFoldDB" id="A0A7W9GHA3"/>
<evidence type="ECO:0000313" key="1">
    <source>
        <dbReference type="EMBL" id="MBB5783814.1"/>
    </source>
</evidence>
<dbReference type="EMBL" id="JACHMB010000001">
    <property type="protein sequence ID" value="MBB5783814.1"/>
    <property type="molecule type" value="Genomic_DNA"/>
</dbReference>
<dbReference type="Proteomes" id="UP000579153">
    <property type="component" value="Unassembled WGS sequence"/>
</dbReference>
<keyword evidence="2" id="KW-1185">Reference proteome</keyword>
<gene>
    <name evidence="1" type="ORF">HD596_010570</name>
</gene>
<protein>
    <submittedName>
        <fullName evidence="1">Uncharacterized protein</fullName>
    </submittedName>
</protein>
<sequence length="54" mass="6199">MAAGPREPGRRSLHLLSTYVSGGVRLTDYWVLSVRYSYMPQFWLTKTFFSVGGR</sequence>